<feature type="non-terminal residue" evidence="2">
    <location>
        <position position="196"/>
    </location>
</feature>
<dbReference type="AlphaFoldDB" id="A0A4Y9ZK33"/>
<organism evidence="2 3">
    <name type="scientific">Hericium alpestre</name>
    <dbReference type="NCBI Taxonomy" id="135208"/>
    <lineage>
        <taxon>Eukaryota</taxon>
        <taxon>Fungi</taxon>
        <taxon>Dikarya</taxon>
        <taxon>Basidiomycota</taxon>
        <taxon>Agaricomycotina</taxon>
        <taxon>Agaricomycetes</taxon>
        <taxon>Russulales</taxon>
        <taxon>Hericiaceae</taxon>
        <taxon>Hericium</taxon>
    </lineage>
</organism>
<protein>
    <submittedName>
        <fullName evidence="2">Uncharacterized protein</fullName>
    </submittedName>
</protein>
<dbReference type="STRING" id="135208.A0A4Y9ZK33"/>
<feature type="region of interest" description="Disordered" evidence="1">
    <location>
        <begin position="26"/>
        <end position="142"/>
    </location>
</feature>
<dbReference type="OrthoDB" id="5590473at2759"/>
<reference evidence="2 3" key="1">
    <citation type="submission" date="2019-02" db="EMBL/GenBank/DDBJ databases">
        <title>Genome sequencing of the rare red list fungi Hericium alpestre (H. flagellum).</title>
        <authorList>
            <person name="Buettner E."/>
            <person name="Kellner H."/>
        </authorList>
    </citation>
    <scope>NUCLEOTIDE SEQUENCE [LARGE SCALE GENOMIC DNA]</scope>
    <source>
        <strain evidence="2 3">DSM 108284</strain>
    </source>
</reference>
<comment type="caution">
    <text evidence="2">The sequence shown here is derived from an EMBL/GenBank/DDBJ whole genome shotgun (WGS) entry which is preliminary data.</text>
</comment>
<name>A0A4Y9ZK33_9AGAM</name>
<feature type="compositionally biased region" description="Acidic residues" evidence="1">
    <location>
        <begin position="86"/>
        <end position="95"/>
    </location>
</feature>
<keyword evidence="3" id="KW-1185">Reference proteome</keyword>
<feature type="compositionally biased region" description="Polar residues" evidence="1">
    <location>
        <begin position="29"/>
        <end position="42"/>
    </location>
</feature>
<evidence type="ECO:0000313" key="3">
    <source>
        <dbReference type="Proteomes" id="UP000298061"/>
    </source>
</evidence>
<feature type="compositionally biased region" description="Low complexity" evidence="1">
    <location>
        <begin position="96"/>
        <end position="106"/>
    </location>
</feature>
<proteinExistence type="predicted"/>
<feature type="compositionally biased region" description="Basic and acidic residues" evidence="1">
    <location>
        <begin position="63"/>
        <end position="81"/>
    </location>
</feature>
<feature type="region of interest" description="Disordered" evidence="1">
    <location>
        <begin position="164"/>
        <end position="196"/>
    </location>
</feature>
<dbReference type="Proteomes" id="UP000298061">
    <property type="component" value="Unassembled WGS sequence"/>
</dbReference>
<accession>A0A4Y9ZK33</accession>
<feature type="compositionally biased region" description="Polar residues" evidence="1">
    <location>
        <begin position="164"/>
        <end position="173"/>
    </location>
</feature>
<evidence type="ECO:0000313" key="2">
    <source>
        <dbReference type="EMBL" id="TFY74387.1"/>
    </source>
</evidence>
<dbReference type="EMBL" id="SFCI01002115">
    <property type="protein sequence ID" value="TFY74387.1"/>
    <property type="molecule type" value="Genomic_DNA"/>
</dbReference>
<evidence type="ECO:0000256" key="1">
    <source>
        <dbReference type="SAM" id="MobiDB-lite"/>
    </source>
</evidence>
<sequence>MPSLNQPSLGYLDEALEFLAAERAKLASQRDSTWRGTSSPSDSAWRHPAPQRRKRRRKKAKSVIREILSRDTPGDGSRTETVETVVDLELEEEDSSSSPEISSSSPAYFKSTPATPPVQKRERRAKRSAALDVNHKLTHSKSTPSLRNLRFLFPEDADTLSAVLSNESFQSSAPDLVDPRGPSPIPGQPIAHVFVD</sequence>
<gene>
    <name evidence="2" type="ORF">EWM64_g9625</name>
</gene>
<feature type="compositionally biased region" description="Basic residues" evidence="1">
    <location>
        <begin position="49"/>
        <end position="62"/>
    </location>
</feature>